<evidence type="ECO:0000256" key="1">
    <source>
        <dbReference type="SAM" id="MobiDB-lite"/>
    </source>
</evidence>
<feature type="domain" description="AMP-dependent synthetase/ligase" evidence="2">
    <location>
        <begin position="9"/>
        <end position="335"/>
    </location>
</feature>
<evidence type="ECO:0000313" key="4">
    <source>
        <dbReference type="Proteomes" id="UP001155059"/>
    </source>
</evidence>
<comment type="caution">
    <text evidence="3">The sequence shown here is derived from an EMBL/GenBank/DDBJ whole genome shotgun (WGS) entry which is preliminary data.</text>
</comment>
<name>A0A9X2C6X3_9PSED</name>
<proteinExistence type="predicted"/>
<protein>
    <submittedName>
        <fullName evidence="3">AMP-binding protein</fullName>
    </submittedName>
</protein>
<dbReference type="EMBL" id="JALQCW010000030">
    <property type="protein sequence ID" value="MCK9798773.1"/>
    <property type="molecule type" value="Genomic_DNA"/>
</dbReference>
<evidence type="ECO:0000313" key="3">
    <source>
        <dbReference type="EMBL" id="MCK9798773.1"/>
    </source>
</evidence>
<dbReference type="InterPro" id="IPR000873">
    <property type="entry name" value="AMP-dep_synth/lig_dom"/>
</dbReference>
<feature type="region of interest" description="Disordered" evidence="1">
    <location>
        <begin position="344"/>
        <end position="363"/>
    </location>
</feature>
<dbReference type="Proteomes" id="UP001155059">
    <property type="component" value="Unassembled WGS sequence"/>
</dbReference>
<reference evidence="3 4" key="2">
    <citation type="journal article" date="2023" name="Plant Pathol.">
        <title>Dismantling and reorganizing Pseudomonas marginalis sensu#lato.</title>
        <authorList>
            <person name="Sawada H."/>
            <person name="Fujikawa T."/>
            <person name="Satou M."/>
        </authorList>
    </citation>
    <scope>NUCLEOTIDE SEQUENCE [LARGE SCALE GENOMIC DNA]</scope>
    <source>
        <strain evidence="3 4">MAFF 302030</strain>
    </source>
</reference>
<gene>
    <name evidence="3" type="ORF">M1B34_13835</name>
</gene>
<dbReference type="SUPFAM" id="SSF56801">
    <property type="entry name" value="Acetyl-CoA synthetase-like"/>
    <property type="match status" value="1"/>
</dbReference>
<reference evidence="3 4" key="1">
    <citation type="journal article" date="2022" name="Int. J. Syst. Evol. Microbiol.">
        <title>Pseudomonas aegrilactucae sp. nov. and Pseudomonas morbosilactucae sp. nov., pathogens causing bacterial rot of lettuce in Japan.</title>
        <authorList>
            <person name="Sawada H."/>
            <person name="Fujikawa T."/>
            <person name="Satou M."/>
        </authorList>
    </citation>
    <scope>NUCLEOTIDE SEQUENCE [LARGE SCALE GENOMIC DNA]</scope>
    <source>
        <strain evidence="3 4">MAFF 302030</strain>
    </source>
</reference>
<dbReference type="RefSeq" id="WP_268265424.1">
    <property type="nucleotide sequence ID" value="NZ_JALQCW010000030.1"/>
</dbReference>
<sequence>MTRTLPQALQQQAAERGPALALRYKQLGIWQTRRWAQVLEDVRRLAGALQQSGFEAHDELLIISQARVEALLLALAAQWLGGRVGLLDPRLDHRPRLALLQPRFALAEDQAAVAQLNASPQPPRALLYLDGRGLNPPQPGNLRRYDDLLSEASLEPAPPQAEPHNTAFVFYPDTDQTALRLSHGQLLEGARQLVAREALSADEEALAARVFAASGQARYLLAPWLVAGFCLNFPEALETRDTDRRELGPSLVLGTRESYGRLAQWAEERLPLPGSFSHGLYRWALVPGRGALGTWLGHWLIRRPLLDVLGMSRLRVPLLVGPALTEDSAAFFAALGIRPRHWHEPSSLAQPDPNPEPLIRQSA</sequence>
<dbReference type="Pfam" id="PF00501">
    <property type="entry name" value="AMP-binding"/>
    <property type="match status" value="1"/>
</dbReference>
<organism evidence="3 4">
    <name type="scientific">Pseudomonas morbosilactucae</name>
    <dbReference type="NCBI Taxonomy" id="2938197"/>
    <lineage>
        <taxon>Bacteria</taxon>
        <taxon>Pseudomonadati</taxon>
        <taxon>Pseudomonadota</taxon>
        <taxon>Gammaproteobacteria</taxon>
        <taxon>Pseudomonadales</taxon>
        <taxon>Pseudomonadaceae</taxon>
        <taxon>Pseudomonas</taxon>
    </lineage>
</organism>
<dbReference type="AlphaFoldDB" id="A0A9X2C6X3"/>
<dbReference type="InterPro" id="IPR042099">
    <property type="entry name" value="ANL_N_sf"/>
</dbReference>
<dbReference type="Gene3D" id="3.40.50.12780">
    <property type="entry name" value="N-terminal domain of ligase-like"/>
    <property type="match status" value="1"/>
</dbReference>
<accession>A0A9X2C6X3</accession>
<evidence type="ECO:0000259" key="2">
    <source>
        <dbReference type="Pfam" id="PF00501"/>
    </source>
</evidence>